<dbReference type="Proteomes" id="UP000729402">
    <property type="component" value="Unassembled WGS sequence"/>
</dbReference>
<name>A0A8J5S0Y4_ZIZPA</name>
<sequence length="85" mass="9931">MSIFQDGLRKPLELFHYLVMNEPTDPSDMITTAEQFANVEDVEQEQMHSNTQDSSENKKKKDRHQSHSCDDRENLNPPLSRGTRR</sequence>
<dbReference type="AlphaFoldDB" id="A0A8J5S0Y4"/>
<protein>
    <submittedName>
        <fullName evidence="2">Uncharacterized protein</fullName>
    </submittedName>
</protein>
<evidence type="ECO:0000313" key="2">
    <source>
        <dbReference type="EMBL" id="KAG8053020.1"/>
    </source>
</evidence>
<organism evidence="2 3">
    <name type="scientific">Zizania palustris</name>
    <name type="common">Northern wild rice</name>
    <dbReference type="NCBI Taxonomy" id="103762"/>
    <lineage>
        <taxon>Eukaryota</taxon>
        <taxon>Viridiplantae</taxon>
        <taxon>Streptophyta</taxon>
        <taxon>Embryophyta</taxon>
        <taxon>Tracheophyta</taxon>
        <taxon>Spermatophyta</taxon>
        <taxon>Magnoliopsida</taxon>
        <taxon>Liliopsida</taxon>
        <taxon>Poales</taxon>
        <taxon>Poaceae</taxon>
        <taxon>BOP clade</taxon>
        <taxon>Oryzoideae</taxon>
        <taxon>Oryzeae</taxon>
        <taxon>Zizaniinae</taxon>
        <taxon>Zizania</taxon>
    </lineage>
</organism>
<reference evidence="2" key="2">
    <citation type="submission" date="2021-02" db="EMBL/GenBank/DDBJ databases">
        <authorList>
            <person name="Kimball J.A."/>
            <person name="Haas M.W."/>
            <person name="Macchietto M."/>
            <person name="Kono T."/>
            <person name="Duquette J."/>
            <person name="Shao M."/>
        </authorList>
    </citation>
    <scope>NUCLEOTIDE SEQUENCE</scope>
    <source>
        <tissue evidence="2">Fresh leaf tissue</tissue>
    </source>
</reference>
<feature type="compositionally biased region" description="Basic and acidic residues" evidence="1">
    <location>
        <begin position="55"/>
        <end position="74"/>
    </location>
</feature>
<feature type="region of interest" description="Disordered" evidence="1">
    <location>
        <begin position="42"/>
        <end position="85"/>
    </location>
</feature>
<evidence type="ECO:0000313" key="3">
    <source>
        <dbReference type="Proteomes" id="UP000729402"/>
    </source>
</evidence>
<evidence type="ECO:0000256" key="1">
    <source>
        <dbReference type="SAM" id="MobiDB-lite"/>
    </source>
</evidence>
<gene>
    <name evidence="2" type="ORF">GUJ93_ZPchr0001g30883</name>
</gene>
<dbReference type="EMBL" id="JAAALK010000288">
    <property type="protein sequence ID" value="KAG8053020.1"/>
    <property type="molecule type" value="Genomic_DNA"/>
</dbReference>
<comment type="caution">
    <text evidence="2">The sequence shown here is derived from an EMBL/GenBank/DDBJ whole genome shotgun (WGS) entry which is preliminary data.</text>
</comment>
<proteinExistence type="predicted"/>
<accession>A0A8J5S0Y4</accession>
<keyword evidence="3" id="KW-1185">Reference proteome</keyword>
<reference evidence="2" key="1">
    <citation type="journal article" date="2021" name="bioRxiv">
        <title>Whole Genome Assembly and Annotation of Northern Wild Rice, Zizania palustris L., Supports a Whole Genome Duplication in the Zizania Genus.</title>
        <authorList>
            <person name="Haas M."/>
            <person name="Kono T."/>
            <person name="Macchietto M."/>
            <person name="Millas R."/>
            <person name="McGilp L."/>
            <person name="Shao M."/>
            <person name="Duquette J."/>
            <person name="Hirsch C.N."/>
            <person name="Kimball J."/>
        </authorList>
    </citation>
    <scope>NUCLEOTIDE SEQUENCE</scope>
    <source>
        <tissue evidence="2">Fresh leaf tissue</tissue>
    </source>
</reference>